<protein>
    <submittedName>
        <fullName evidence="1">Uncharacterized protein</fullName>
    </submittedName>
</protein>
<comment type="caution">
    <text evidence="1">The sequence shown here is derived from an EMBL/GenBank/DDBJ whole genome shotgun (WGS) entry which is preliminary data.</text>
</comment>
<sequence length="283" mass="32753">MKKRAILILILLVLFLYPLKLRADIDNRLPSPISFKVEPLHWSFVNTLLPKFSTFTIIDWETGKSFQVQRRAGRNHTDVQPLTSKDTKIMKSLYNGKWSWKRRAILVQTKDYLIAASMHGMPHGAGALQNNFPGHFCIHFNGSTTHRSKRMDFSHKLMILKAAGLVEDYLSKMNIPTFTEAFIESINQQDPYLLNLTLTKGWENDIMLSKWMKTIESIKIKSDFIIETNMEEDALLFKNLSIPVTIYSTINGKDEGYMSLQLIRSSPFEKWSVSYEELKFIPN</sequence>
<evidence type="ECO:0000313" key="1">
    <source>
        <dbReference type="EMBL" id="MFD1735541.1"/>
    </source>
</evidence>
<name>A0ABW4LKA1_9BACI</name>
<accession>A0ABW4LKA1</accession>
<dbReference type="Proteomes" id="UP001597214">
    <property type="component" value="Unassembled WGS sequence"/>
</dbReference>
<gene>
    <name evidence="1" type="ORF">ACFSCX_03100</name>
</gene>
<reference evidence="2" key="1">
    <citation type="journal article" date="2019" name="Int. J. Syst. Evol. Microbiol.">
        <title>The Global Catalogue of Microorganisms (GCM) 10K type strain sequencing project: providing services to taxonomists for standard genome sequencing and annotation.</title>
        <authorList>
            <consortium name="The Broad Institute Genomics Platform"/>
            <consortium name="The Broad Institute Genome Sequencing Center for Infectious Disease"/>
            <person name="Wu L."/>
            <person name="Ma J."/>
        </authorList>
    </citation>
    <scope>NUCLEOTIDE SEQUENCE [LARGE SCALE GENOMIC DNA]</scope>
    <source>
        <strain evidence="2">CCUG 49339</strain>
    </source>
</reference>
<organism evidence="1 2">
    <name type="scientific">Bacillus salitolerans</name>
    <dbReference type="NCBI Taxonomy" id="1437434"/>
    <lineage>
        <taxon>Bacteria</taxon>
        <taxon>Bacillati</taxon>
        <taxon>Bacillota</taxon>
        <taxon>Bacilli</taxon>
        <taxon>Bacillales</taxon>
        <taxon>Bacillaceae</taxon>
        <taxon>Bacillus</taxon>
    </lineage>
</organism>
<dbReference type="RefSeq" id="WP_377926640.1">
    <property type="nucleotide sequence ID" value="NZ_JBHUEM010000003.1"/>
</dbReference>
<evidence type="ECO:0000313" key="2">
    <source>
        <dbReference type="Proteomes" id="UP001597214"/>
    </source>
</evidence>
<dbReference type="EMBL" id="JBHUEM010000003">
    <property type="protein sequence ID" value="MFD1735541.1"/>
    <property type="molecule type" value="Genomic_DNA"/>
</dbReference>
<keyword evidence="2" id="KW-1185">Reference proteome</keyword>
<proteinExistence type="predicted"/>